<dbReference type="InParanoid" id="E4X9Q2"/>
<evidence type="ECO:0000259" key="8">
    <source>
        <dbReference type="SMART" id="SM01370"/>
    </source>
</evidence>
<dbReference type="OrthoDB" id="153872at2759"/>
<dbReference type="EMBL" id="FN653031">
    <property type="protein sequence ID" value="CBY08447.1"/>
    <property type="molecule type" value="Genomic_DNA"/>
</dbReference>
<evidence type="ECO:0000256" key="4">
    <source>
        <dbReference type="ARBA" id="ARBA00023163"/>
    </source>
</evidence>
<keyword evidence="3" id="KW-0805">Transcription regulation</keyword>
<accession>E4X9Q2</accession>
<feature type="region of interest" description="Disordered" evidence="7">
    <location>
        <begin position="188"/>
        <end position="224"/>
    </location>
</feature>
<dbReference type="InterPro" id="IPR037817">
    <property type="entry name" value="TAF7"/>
</dbReference>
<evidence type="ECO:0000256" key="3">
    <source>
        <dbReference type="ARBA" id="ARBA00023015"/>
    </source>
</evidence>
<comment type="similarity">
    <text evidence="2">Belongs to the TAF7 family.</text>
</comment>
<dbReference type="InterPro" id="IPR006751">
    <property type="entry name" value="TAFII55_prot_cons_reg"/>
</dbReference>
<dbReference type="PANTHER" id="PTHR12228">
    <property type="entry name" value="TRANSCRIPTION INITIATION FACTOR TFIID 55 KD SUBUNIT-RELATED"/>
    <property type="match status" value="1"/>
</dbReference>
<dbReference type="FunCoup" id="E4X9Q2">
    <property type="interactions" value="7"/>
</dbReference>
<evidence type="ECO:0000256" key="5">
    <source>
        <dbReference type="ARBA" id="ARBA00023242"/>
    </source>
</evidence>
<evidence type="ECO:0000313" key="9">
    <source>
        <dbReference type="EMBL" id="CBY08447.1"/>
    </source>
</evidence>
<keyword evidence="10" id="KW-1185">Reference proteome</keyword>
<organism evidence="9">
    <name type="scientific">Oikopleura dioica</name>
    <name type="common">Tunicate</name>
    <dbReference type="NCBI Taxonomy" id="34765"/>
    <lineage>
        <taxon>Eukaryota</taxon>
        <taxon>Metazoa</taxon>
        <taxon>Chordata</taxon>
        <taxon>Tunicata</taxon>
        <taxon>Appendicularia</taxon>
        <taxon>Copelata</taxon>
        <taxon>Oikopleuridae</taxon>
        <taxon>Oikopleura</taxon>
    </lineage>
</organism>
<proteinExistence type="inferred from homology"/>
<dbReference type="GO" id="GO:0016251">
    <property type="term" value="F:RNA polymerase II general transcription initiation factor activity"/>
    <property type="evidence" value="ECO:0007669"/>
    <property type="project" value="TreeGrafter"/>
</dbReference>
<evidence type="ECO:0000256" key="6">
    <source>
        <dbReference type="SAM" id="Coils"/>
    </source>
</evidence>
<dbReference type="AlphaFoldDB" id="E4X9Q2"/>
<name>E4X9Q2_OIKDI</name>
<dbReference type="GO" id="GO:0051123">
    <property type="term" value="P:RNA polymerase II preinitiation complex assembly"/>
    <property type="evidence" value="ECO:0007669"/>
    <property type="project" value="TreeGrafter"/>
</dbReference>
<keyword evidence="6" id="KW-0175">Coiled coil</keyword>
<evidence type="ECO:0000256" key="2">
    <source>
        <dbReference type="ARBA" id="ARBA00009368"/>
    </source>
</evidence>
<keyword evidence="4" id="KW-0804">Transcription</keyword>
<dbReference type="Proteomes" id="UP000001307">
    <property type="component" value="Unassembled WGS sequence"/>
</dbReference>
<evidence type="ECO:0000313" key="10">
    <source>
        <dbReference type="Proteomes" id="UP000001307"/>
    </source>
</evidence>
<dbReference type="CDD" id="cd08047">
    <property type="entry name" value="TAF7"/>
    <property type="match status" value="1"/>
</dbReference>
<keyword evidence="5" id="KW-0539">Nucleus</keyword>
<dbReference type="SMART" id="SM01370">
    <property type="entry name" value="TAFII55_N"/>
    <property type="match status" value="1"/>
</dbReference>
<evidence type="ECO:0000256" key="1">
    <source>
        <dbReference type="ARBA" id="ARBA00004123"/>
    </source>
</evidence>
<evidence type="ECO:0000256" key="7">
    <source>
        <dbReference type="SAM" id="MobiDB-lite"/>
    </source>
</evidence>
<reference evidence="9" key="1">
    <citation type="journal article" date="2010" name="Science">
        <title>Plasticity of animal genome architecture unmasked by rapid evolution of a pelagic tunicate.</title>
        <authorList>
            <person name="Denoeud F."/>
            <person name="Henriet S."/>
            <person name="Mungpakdee S."/>
            <person name="Aury J.M."/>
            <person name="Da Silva C."/>
            <person name="Brinkmann H."/>
            <person name="Mikhaleva J."/>
            <person name="Olsen L.C."/>
            <person name="Jubin C."/>
            <person name="Canestro C."/>
            <person name="Bouquet J.M."/>
            <person name="Danks G."/>
            <person name="Poulain J."/>
            <person name="Campsteijn C."/>
            <person name="Adamski M."/>
            <person name="Cross I."/>
            <person name="Yadetie F."/>
            <person name="Muffato M."/>
            <person name="Louis A."/>
            <person name="Butcher S."/>
            <person name="Tsagkogeorga G."/>
            <person name="Konrad A."/>
            <person name="Singh S."/>
            <person name="Jensen M.F."/>
            <person name="Cong E.H."/>
            <person name="Eikeseth-Otteraa H."/>
            <person name="Noel B."/>
            <person name="Anthouard V."/>
            <person name="Porcel B.M."/>
            <person name="Kachouri-Lafond R."/>
            <person name="Nishino A."/>
            <person name="Ugolini M."/>
            <person name="Chourrout P."/>
            <person name="Nishida H."/>
            <person name="Aasland R."/>
            <person name="Huzurbazar S."/>
            <person name="Westhof E."/>
            <person name="Delsuc F."/>
            <person name="Lehrach H."/>
            <person name="Reinhardt R."/>
            <person name="Weissenbach J."/>
            <person name="Roy S.W."/>
            <person name="Artiguenave F."/>
            <person name="Postlethwait J.H."/>
            <person name="Manak J.R."/>
            <person name="Thompson E.M."/>
            <person name="Jaillon O."/>
            <person name="Du Pasquier L."/>
            <person name="Boudinot P."/>
            <person name="Liberles D.A."/>
            <person name="Volff J.N."/>
            <person name="Philippe H."/>
            <person name="Lenhard B."/>
            <person name="Roest Crollius H."/>
            <person name="Wincker P."/>
            <person name="Chourrout D."/>
        </authorList>
    </citation>
    <scope>NUCLEOTIDE SEQUENCE [LARGE SCALE GENOMIC DNA]</scope>
</reference>
<feature type="domain" description="TAFII55 protein conserved region" evidence="8">
    <location>
        <begin position="9"/>
        <end position="181"/>
    </location>
</feature>
<dbReference type="GO" id="GO:0005669">
    <property type="term" value="C:transcription factor TFIID complex"/>
    <property type="evidence" value="ECO:0007669"/>
    <property type="project" value="InterPro"/>
</dbReference>
<protein>
    <recommendedName>
        <fullName evidence="8">TAFII55 protein conserved region domain-containing protein</fullName>
    </recommendedName>
</protein>
<gene>
    <name evidence="9" type="ORF">GSOID_T00005018001</name>
</gene>
<feature type="coiled-coil region" evidence="6">
    <location>
        <begin position="250"/>
        <end position="307"/>
    </location>
</feature>
<feature type="compositionally biased region" description="Basic and acidic residues" evidence="7">
    <location>
        <begin position="188"/>
        <end position="207"/>
    </location>
</feature>
<sequence>MNAISDPALESCTIIRFPENIADQIRENLKLESEKLQSLIEKDANDTYYEHSLENRLTVKWNQDKRHCAVKWDDAVLKGRLCDLPTVVEAYKTTDKKTFYKNSTISQILICAEQEKDINPRNEIPGMKDDRRFQLLAGITPPLKNVKKSRFRKVIKKRHCEAPEVERELKRLLREDLHASSVEHELVEDTDVKRTKGSKKEDQKDISDILPMLSSSEEEEDDDDLEDKFIIDPLDRHLKVPAEGVFADKIKKVQDQAQRTADEVLRFRERRAKKEAELDVARKEEKKDNLRNVIEELRRKEDDKTATYHNICDKFKKY</sequence>
<dbReference type="PANTHER" id="PTHR12228:SF0">
    <property type="entry name" value="TATA-BOX BINDING PROTEIN ASSOCIATED FACTOR 7"/>
    <property type="match status" value="1"/>
</dbReference>
<dbReference type="Pfam" id="PF04658">
    <property type="entry name" value="TAFII55_N"/>
    <property type="match status" value="1"/>
</dbReference>
<comment type="subcellular location">
    <subcellularLocation>
        <location evidence="1">Nucleus</location>
    </subcellularLocation>
</comment>